<feature type="transmembrane region" description="Helical" evidence="1">
    <location>
        <begin position="342"/>
        <end position="360"/>
    </location>
</feature>
<feature type="transmembrane region" description="Helical" evidence="1">
    <location>
        <begin position="71"/>
        <end position="91"/>
    </location>
</feature>
<feature type="transmembrane region" description="Helical" evidence="1">
    <location>
        <begin position="215"/>
        <end position="233"/>
    </location>
</feature>
<protein>
    <submittedName>
        <fullName evidence="2">Uncharacterized protein</fullName>
    </submittedName>
</protein>
<keyword evidence="1" id="KW-1133">Transmembrane helix</keyword>
<feature type="transmembrane region" description="Helical" evidence="1">
    <location>
        <begin position="45"/>
        <end position="65"/>
    </location>
</feature>
<feature type="transmembrane region" description="Helical" evidence="1">
    <location>
        <begin position="15"/>
        <end position="33"/>
    </location>
</feature>
<dbReference type="EMBL" id="CP143424">
    <property type="protein sequence ID" value="WVX51483.1"/>
    <property type="molecule type" value="Genomic_DNA"/>
</dbReference>
<evidence type="ECO:0000256" key="1">
    <source>
        <dbReference type="SAM" id="Phobius"/>
    </source>
</evidence>
<proteinExistence type="predicted"/>
<keyword evidence="1" id="KW-0472">Membrane</keyword>
<organism evidence="2 3">
    <name type="scientific">Roseobacter fucihabitans</name>
    <dbReference type="NCBI Taxonomy" id="1537242"/>
    <lineage>
        <taxon>Bacteria</taxon>
        <taxon>Pseudomonadati</taxon>
        <taxon>Pseudomonadota</taxon>
        <taxon>Alphaproteobacteria</taxon>
        <taxon>Rhodobacterales</taxon>
        <taxon>Roseobacteraceae</taxon>
        <taxon>Roseobacter</taxon>
    </lineage>
</organism>
<accession>A0ABZ2BZV4</accession>
<reference evidence="2 3" key="1">
    <citation type="submission" date="2024-01" db="EMBL/GenBank/DDBJ databases">
        <title>Roseobacter fucihabitans sp. nov., isolated from the brown alga Fucus spiralis.</title>
        <authorList>
            <person name="Hahnke S."/>
            <person name="Berger M."/>
            <person name="Schlingloff A."/>
            <person name="Athale I."/>
            <person name="Neumann-Schaal M."/>
            <person name="Adenaya A."/>
            <person name="Poehlein A."/>
            <person name="Daniel R."/>
            <person name="Pertersen J."/>
            <person name="Brinkhoff T."/>
        </authorList>
    </citation>
    <scope>NUCLEOTIDE SEQUENCE [LARGE SCALE GENOMIC DNA]</scope>
    <source>
        <strain evidence="2 3">B14</strain>
        <plasmid evidence="2 3">pROLI127</plasmid>
    </source>
</reference>
<dbReference type="RefSeq" id="WP_187431736.1">
    <property type="nucleotide sequence ID" value="NZ_CP143424.1"/>
</dbReference>
<feature type="transmembrane region" description="Helical" evidence="1">
    <location>
        <begin position="386"/>
        <end position="405"/>
    </location>
</feature>
<feature type="transmembrane region" description="Helical" evidence="1">
    <location>
        <begin position="103"/>
        <end position="124"/>
    </location>
</feature>
<keyword evidence="2" id="KW-0614">Plasmid</keyword>
<feature type="transmembrane region" description="Helical" evidence="1">
    <location>
        <begin position="189"/>
        <end position="209"/>
    </location>
</feature>
<dbReference type="Proteomes" id="UP001318682">
    <property type="component" value="Plasmid pROLI127"/>
</dbReference>
<feature type="transmembrane region" description="Helical" evidence="1">
    <location>
        <begin position="412"/>
        <end position="430"/>
    </location>
</feature>
<feature type="transmembrane region" description="Helical" evidence="1">
    <location>
        <begin position="436"/>
        <end position="460"/>
    </location>
</feature>
<sequence length="627" mass="68632">MNTPEIVAIAMDYPIARTAQLALLISLPFTWWICRSLLRLSALPFGVLLPAIFTALLIVVYHLVGLVVGDFYGGVIWASAGLILVGAALRFGTTLARLTGRIVLGRGVLWMIIGATFLLLPAIFRFDFHDKAVDVFGHLTIINNMLNGFYPPRNPLASSFELPYHYGVNLMAALVATATHTAADRALDLLTLALWPYSLTLFAVLSAHLLKRETAPWWVVAVGAFAGGIPWIAESASLLSHKATLIFHVNDSYINPPLVSYFFQHPWTIGLPLGLGVLHIALPLGEREVALRPAFPILALFFVTLAISNVTVALTFSSVILGFFVIELFWRRDGAGERLSAGVLLVALTFLSITYISGFGELFKQTSQNSIVVADQGIAGGFWKNILWNVATFGLLLPLGIWGLFLLKRRGLILAGLAGGGFLILNVLKYEQSWDIVKFGTVAQIAFALAAVVALQLLFARLRLKTWGLLLILIAPGLSFSLAFFASLEGNPYAKRVRKGYVATAPILTEAEARAIHHIRRNIADGELVVVPHPNSVKYSLYGGLPQFDPTGGNVHVFLDDEDIQVRRLLMQEANPKLSDMTEAGAAWFVRNRETPEYTIEDDAEDYDIKVVLNTGRLEVLQAVAVP</sequence>
<geneLocation type="plasmid" evidence="2 3">
    <name>pROLI127</name>
</geneLocation>
<feature type="transmembrane region" description="Helical" evidence="1">
    <location>
        <begin position="267"/>
        <end position="285"/>
    </location>
</feature>
<keyword evidence="3" id="KW-1185">Reference proteome</keyword>
<keyword evidence="1" id="KW-0812">Transmembrane</keyword>
<feature type="transmembrane region" description="Helical" evidence="1">
    <location>
        <begin position="297"/>
        <end position="330"/>
    </location>
</feature>
<evidence type="ECO:0000313" key="2">
    <source>
        <dbReference type="EMBL" id="WVX51483.1"/>
    </source>
</evidence>
<feature type="transmembrane region" description="Helical" evidence="1">
    <location>
        <begin position="467"/>
        <end position="488"/>
    </location>
</feature>
<gene>
    <name evidence="2" type="ORF">ROLI_045850</name>
</gene>
<name>A0ABZ2BZV4_9RHOB</name>
<evidence type="ECO:0000313" key="3">
    <source>
        <dbReference type="Proteomes" id="UP001318682"/>
    </source>
</evidence>